<comment type="caution">
    <text evidence="1">The sequence shown here is derived from an EMBL/GenBank/DDBJ whole genome shotgun (WGS) entry which is preliminary data.</text>
</comment>
<proteinExistence type="predicted"/>
<sequence>MAEDWILETCIHNLSSSAPHVIKQYLEEVRFLHVSYMLRRVDWIPHLSMHWWKDGDSRHTHSILHAVSVKSHLRP</sequence>
<dbReference type="EMBL" id="JARKNE010000007">
    <property type="protein sequence ID" value="KAK5819350.1"/>
    <property type="molecule type" value="Genomic_DNA"/>
</dbReference>
<accession>A0ABR0PDV0</accession>
<name>A0ABR0PDV0_GOSAR</name>
<reference evidence="1 2" key="1">
    <citation type="submission" date="2023-03" db="EMBL/GenBank/DDBJ databases">
        <title>WGS of Gossypium arboreum.</title>
        <authorList>
            <person name="Yu D."/>
        </authorList>
    </citation>
    <scope>NUCLEOTIDE SEQUENCE [LARGE SCALE GENOMIC DNA]</scope>
    <source>
        <tissue evidence="1">Leaf</tissue>
    </source>
</reference>
<organism evidence="1 2">
    <name type="scientific">Gossypium arboreum</name>
    <name type="common">Tree cotton</name>
    <name type="synonym">Gossypium nanking</name>
    <dbReference type="NCBI Taxonomy" id="29729"/>
    <lineage>
        <taxon>Eukaryota</taxon>
        <taxon>Viridiplantae</taxon>
        <taxon>Streptophyta</taxon>
        <taxon>Embryophyta</taxon>
        <taxon>Tracheophyta</taxon>
        <taxon>Spermatophyta</taxon>
        <taxon>Magnoliopsida</taxon>
        <taxon>eudicotyledons</taxon>
        <taxon>Gunneridae</taxon>
        <taxon>Pentapetalae</taxon>
        <taxon>rosids</taxon>
        <taxon>malvids</taxon>
        <taxon>Malvales</taxon>
        <taxon>Malvaceae</taxon>
        <taxon>Malvoideae</taxon>
        <taxon>Gossypium</taxon>
    </lineage>
</organism>
<protein>
    <submittedName>
        <fullName evidence="1">Uncharacterized protein</fullName>
    </submittedName>
</protein>
<dbReference type="Proteomes" id="UP001358586">
    <property type="component" value="Chromosome 7"/>
</dbReference>
<evidence type="ECO:0000313" key="1">
    <source>
        <dbReference type="EMBL" id="KAK5819350.1"/>
    </source>
</evidence>
<keyword evidence="2" id="KW-1185">Reference proteome</keyword>
<gene>
    <name evidence="1" type="ORF">PVK06_024340</name>
</gene>
<evidence type="ECO:0000313" key="2">
    <source>
        <dbReference type="Proteomes" id="UP001358586"/>
    </source>
</evidence>